<sequence length="91" mass="10632">MVPQNIKNNIYKFSCGIPFYLYKFVGLAKFALKQFTDPIITIIAASFNQRILVFNIQKNPPSKDFYNYMYKSNIKFNITKLIGFRLHKAGL</sequence>
<dbReference type="Proteomes" id="UP000036458">
    <property type="component" value="Chromosome"/>
</dbReference>
<dbReference type="PATRIC" id="fig|1379910.4.peg.4029"/>
<dbReference type="EMBL" id="CP010777">
    <property type="protein sequence ID" value="AKQ47176.1"/>
    <property type="molecule type" value="Genomic_DNA"/>
</dbReference>
<name>A0A0H4W9N8_9BACT</name>
<accession>A0A0H4W9N8</accession>
<gene>
    <name evidence="1" type="ORF">TH63_18480</name>
</gene>
<organism evidence="1 2">
    <name type="scientific">Rufibacter radiotolerans</name>
    <dbReference type="NCBI Taxonomy" id="1379910"/>
    <lineage>
        <taxon>Bacteria</taxon>
        <taxon>Pseudomonadati</taxon>
        <taxon>Bacteroidota</taxon>
        <taxon>Cytophagia</taxon>
        <taxon>Cytophagales</taxon>
        <taxon>Hymenobacteraceae</taxon>
        <taxon>Rufibacter</taxon>
    </lineage>
</organism>
<proteinExistence type="predicted"/>
<evidence type="ECO:0000313" key="2">
    <source>
        <dbReference type="Proteomes" id="UP000036458"/>
    </source>
</evidence>
<evidence type="ECO:0000313" key="1">
    <source>
        <dbReference type="EMBL" id="AKQ47176.1"/>
    </source>
</evidence>
<protein>
    <submittedName>
        <fullName evidence="1">Uncharacterized protein</fullName>
    </submittedName>
</protein>
<keyword evidence="2" id="KW-1185">Reference proteome</keyword>
<dbReference type="AlphaFoldDB" id="A0A0H4W9N8"/>
<dbReference type="KEGG" id="ruf:TH63_18480"/>
<reference evidence="1 2" key="1">
    <citation type="submission" date="2015-01" db="EMBL/GenBank/DDBJ databases">
        <title>Rufibacter sp./DG31D/ whole genome sequencing.</title>
        <authorList>
            <person name="Kim M.K."/>
            <person name="Srinivasan S."/>
            <person name="Lee J.-J."/>
        </authorList>
    </citation>
    <scope>NUCLEOTIDE SEQUENCE [LARGE SCALE GENOMIC DNA]</scope>
    <source>
        <strain evidence="1 2">DG31D</strain>
    </source>
</reference>